<name>A0ABU1NHB8_9BURK</name>
<comment type="caution">
    <text evidence="5">The sequence shown here is derived from an EMBL/GenBank/DDBJ whole genome shotgun (WGS) entry which is preliminary data.</text>
</comment>
<dbReference type="InterPro" id="IPR035418">
    <property type="entry name" value="AraC-bd_2"/>
</dbReference>
<feature type="domain" description="HTH araC/xylS-type" evidence="4">
    <location>
        <begin position="212"/>
        <end position="312"/>
    </location>
</feature>
<dbReference type="PROSITE" id="PS01124">
    <property type="entry name" value="HTH_ARAC_FAMILY_2"/>
    <property type="match status" value="1"/>
</dbReference>
<evidence type="ECO:0000256" key="2">
    <source>
        <dbReference type="ARBA" id="ARBA00023125"/>
    </source>
</evidence>
<dbReference type="SMART" id="SM00342">
    <property type="entry name" value="HTH_ARAC"/>
    <property type="match status" value="1"/>
</dbReference>
<evidence type="ECO:0000313" key="6">
    <source>
        <dbReference type="Proteomes" id="UP001184230"/>
    </source>
</evidence>
<dbReference type="RefSeq" id="WP_309904104.1">
    <property type="nucleotide sequence ID" value="NZ_JAVDRF010000008.1"/>
</dbReference>
<dbReference type="Pfam" id="PF14525">
    <property type="entry name" value="AraC_binding_2"/>
    <property type="match status" value="1"/>
</dbReference>
<dbReference type="EMBL" id="JAVDRF010000008">
    <property type="protein sequence ID" value="MDR6537852.1"/>
    <property type="molecule type" value="Genomic_DNA"/>
</dbReference>
<dbReference type="Proteomes" id="UP001184230">
    <property type="component" value="Unassembled WGS sequence"/>
</dbReference>
<dbReference type="Gene3D" id="1.10.10.60">
    <property type="entry name" value="Homeodomain-like"/>
    <property type="match status" value="1"/>
</dbReference>
<keyword evidence="1" id="KW-0805">Transcription regulation</keyword>
<evidence type="ECO:0000313" key="5">
    <source>
        <dbReference type="EMBL" id="MDR6537852.1"/>
    </source>
</evidence>
<evidence type="ECO:0000256" key="1">
    <source>
        <dbReference type="ARBA" id="ARBA00023015"/>
    </source>
</evidence>
<evidence type="ECO:0000256" key="3">
    <source>
        <dbReference type="ARBA" id="ARBA00023163"/>
    </source>
</evidence>
<dbReference type="InterPro" id="IPR018062">
    <property type="entry name" value="HTH_AraC-typ_CS"/>
</dbReference>
<dbReference type="PANTHER" id="PTHR46796">
    <property type="entry name" value="HTH-TYPE TRANSCRIPTIONAL ACTIVATOR RHAS-RELATED"/>
    <property type="match status" value="1"/>
</dbReference>
<sequence length="318" mass="34950">MQNHQRRWSTDAVPRPQRLDYWVGAVCEAFLEMDVTSSRPEGFDACLQHQPLGPIAVNRVRASAQDVYRTHAAIGRSRRNFYYLISQFDQPWGAAQGGRSAALAAGDAVLVDSRERYEFHFREGVHCASMQLPIAWVERWLPAGQDAVARRIPGDAGWGLALRGMLHNLSPAFAEAPGLPPALIVDQLGVLLSLAVPGTAERPALHAESIRRRATDLLHQRLGEPALVGQDVADALGVSLRSLHRAFAPGESFARTLRRLRMEEAARLLASDRFARLGVAEIGRRCGYLDASHFVRHFRAGHGLTPGAWRRSLAGAPA</sequence>
<dbReference type="SUPFAM" id="SSF46689">
    <property type="entry name" value="Homeodomain-like"/>
    <property type="match status" value="1"/>
</dbReference>
<reference evidence="5 6" key="1">
    <citation type="submission" date="2023-07" db="EMBL/GenBank/DDBJ databases">
        <title>Sorghum-associated microbial communities from plants grown in Nebraska, USA.</title>
        <authorList>
            <person name="Schachtman D."/>
        </authorList>
    </citation>
    <scope>NUCLEOTIDE SEQUENCE [LARGE SCALE GENOMIC DNA]</scope>
    <source>
        <strain evidence="5 6">DS1781</strain>
    </source>
</reference>
<protein>
    <submittedName>
        <fullName evidence="5">AraC-like DNA-binding protein</fullName>
    </submittedName>
</protein>
<keyword evidence="6" id="KW-1185">Reference proteome</keyword>
<dbReference type="InterPro" id="IPR050204">
    <property type="entry name" value="AraC_XylS_family_regulators"/>
</dbReference>
<gene>
    <name evidence="5" type="ORF">J2739_003638</name>
</gene>
<accession>A0ABU1NHB8</accession>
<dbReference type="InterPro" id="IPR018060">
    <property type="entry name" value="HTH_AraC"/>
</dbReference>
<dbReference type="PANTHER" id="PTHR46796:SF6">
    <property type="entry name" value="ARAC SUBFAMILY"/>
    <property type="match status" value="1"/>
</dbReference>
<dbReference type="InterPro" id="IPR009057">
    <property type="entry name" value="Homeodomain-like_sf"/>
</dbReference>
<organism evidence="5 6">
    <name type="scientific">Variovorax soli</name>
    <dbReference type="NCBI Taxonomy" id="376815"/>
    <lineage>
        <taxon>Bacteria</taxon>
        <taxon>Pseudomonadati</taxon>
        <taxon>Pseudomonadota</taxon>
        <taxon>Betaproteobacteria</taxon>
        <taxon>Burkholderiales</taxon>
        <taxon>Comamonadaceae</taxon>
        <taxon>Variovorax</taxon>
    </lineage>
</organism>
<keyword evidence="3" id="KW-0804">Transcription</keyword>
<proteinExistence type="predicted"/>
<evidence type="ECO:0000259" key="4">
    <source>
        <dbReference type="PROSITE" id="PS01124"/>
    </source>
</evidence>
<keyword evidence="2" id="KW-0238">DNA-binding</keyword>
<dbReference type="PROSITE" id="PS00041">
    <property type="entry name" value="HTH_ARAC_FAMILY_1"/>
    <property type="match status" value="1"/>
</dbReference>
<dbReference type="Pfam" id="PF12833">
    <property type="entry name" value="HTH_18"/>
    <property type="match status" value="1"/>
</dbReference>